<protein>
    <submittedName>
        <fullName evidence="2">Kinetoplast-associated protein 1</fullName>
    </submittedName>
</protein>
<feature type="compositionally biased region" description="Basic residues" evidence="1">
    <location>
        <begin position="102"/>
        <end position="151"/>
    </location>
</feature>
<accession>A0A0N0VH14</accession>
<dbReference type="AlphaFoldDB" id="A0A0N0VH14"/>
<name>A0A0N0VH14_LEPPY</name>
<sequence>MLRVTVRALVRKAPSKVGSKAATSTAVVASGAAPVPSIPSIRAVPPVGESKVSIPPIPGVRSARAMRHQQRAATRSAVGVAPSKRQPTRSCAKPAQPTKASRAIKKAANKARGLKKTVQHKVKTAAHAIKTKPKKLAKSLSKKSASKKAHK</sequence>
<evidence type="ECO:0000313" key="2">
    <source>
        <dbReference type="EMBL" id="KPA84461.1"/>
    </source>
</evidence>
<dbReference type="EMBL" id="LGTL01000003">
    <property type="protein sequence ID" value="KPA84461.1"/>
    <property type="molecule type" value="Genomic_DNA"/>
</dbReference>
<feature type="region of interest" description="Disordered" evidence="1">
    <location>
        <begin position="66"/>
        <end position="151"/>
    </location>
</feature>
<dbReference type="OMA" id="TRSCAKP"/>
<dbReference type="Proteomes" id="UP000037923">
    <property type="component" value="Unassembled WGS sequence"/>
</dbReference>
<organism evidence="2 3">
    <name type="scientific">Leptomonas pyrrhocoris</name>
    <name type="common">Firebug parasite</name>
    <dbReference type="NCBI Taxonomy" id="157538"/>
    <lineage>
        <taxon>Eukaryota</taxon>
        <taxon>Discoba</taxon>
        <taxon>Euglenozoa</taxon>
        <taxon>Kinetoplastea</taxon>
        <taxon>Metakinetoplastina</taxon>
        <taxon>Trypanosomatida</taxon>
        <taxon>Trypanosomatidae</taxon>
        <taxon>Leishmaniinae</taxon>
        <taxon>Leptomonas</taxon>
    </lineage>
</organism>
<dbReference type="GeneID" id="26902716"/>
<dbReference type="VEuPathDB" id="TriTrypDB:LpyrH10_03_5720"/>
<comment type="caution">
    <text evidence="2">The sequence shown here is derived from an EMBL/GenBank/DDBJ whole genome shotgun (WGS) entry which is preliminary data.</text>
</comment>
<reference evidence="2 3" key="1">
    <citation type="submission" date="2015-07" db="EMBL/GenBank/DDBJ databases">
        <title>High-quality genome of monoxenous trypanosomatid Leptomonas pyrrhocoris.</title>
        <authorList>
            <person name="Flegontov P."/>
            <person name="Butenko A."/>
            <person name="Firsov S."/>
            <person name="Vlcek C."/>
            <person name="Logacheva M.D."/>
            <person name="Field M."/>
            <person name="Filatov D."/>
            <person name="Flegontova O."/>
            <person name="Gerasimov E."/>
            <person name="Jackson A.P."/>
            <person name="Kelly S."/>
            <person name="Opperdoes F."/>
            <person name="O'Reilly A."/>
            <person name="Votypka J."/>
            <person name="Yurchenko V."/>
            <person name="Lukes J."/>
        </authorList>
    </citation>
    <scope>NUCLEOTIDE SEQUENCE [LARGE SCALE GENOMIC DNA]</scope>
    <source>
        <strain evidence="2">H10</strain>
    </source>
</reference>
<keyword evidence="3" id="KW-1185">Reference proteome</keyword>
<evidence type="ECO:0000313" key="3">
    <source>
        <dbReference type="Proteomes" id="UP000037923"/>
    </source>
</evidence>
<evidence type="ECO:0000256" key="1">
    <source>
        <dbReference type="SAM" id="MobiDB-lite"/>
    </source>
</evidence>
<dbReference type="RefSeq" id="XP_015662900.1">
    <property type="nucleotide sequence ID" value="XM_015799422.1"/>
</dbReference>
<proteinExistence type="predicted"/>
<gene>
    <name evidence="2" type="ORF">ABB37_02421</name>
</gene>